<dbReference type="RefSeq" id="WP_006997466.1">
    <property type="nucleotide sequence ID" value="NZ_CH724130.1"/>
</dbReference>
<dbReference type="InterPro" id="IPR052382">
    <property type="entry name" value="ABHD10_acyl-thioesterase"/>
</dbReference>
<dbReference type="InterPro" id="IPR029058">
    <property type="entry name" value="AB_hydrolase_fold"/>
</dbReference>
<evidence type="ECO:0000259" key="2">
    <source>
        <dbReference type="Pfam" id="PF12146"/>
    </source>
</evidence>
<dbReference type="Proteomes" id="UP000005306">
    <property type="component" value="Unassembled WGS sequence"/>
</dbReference>
<name>Q1V1J9_PELU1</name>
<gene>
    <name evidence="3" type="ORF">PU1002_04141</name>
</gene>
<dbReference type="GO" id="GO:0008474">
    <property type="term" value="F:palmitoyl-(protein) hydrolase activity"/>
    <property type="evidence" value="ECO:0007669"/>
    <property type="project" value="TreeGrafter"/>
</dbReference>
<organism evidence="3 4">
    <name type="scientific">Pelagibacter ubique (strain HTCC1002)</name>
    <dbReference type="NCBI Taxonomy" id="314261"/>
    <lineage>
        <taxon>Bacteria</taxon>
        <taxon>Pseudomonadati</taxon>
        <taxon>Pseudomonadota</taxon>
        <taxon>Alphaproteobacteria</taxon>
        <taxon>Candidatus Pelagibacterales</taxon>
        <taxon>Candidatus Pelagibacteraceae</taxon>
        <taxon>Candidatus Pelagibacter</taxon>
    </lineage>
</organism>
<evidence type="ECO:0000313" key="4">
    <source>
        <dbReference type="Proteomes" id="UP000005306"/>
    </source>
</evidence>
<dbReference type="EMBL" id="AAPV01000001">
    <property type="protein sequence ID" value="EAS84879.1"/>
    <property type="molecule type" value="Genomic_DNA"/>
</dbReference>
<reference evidence="3 4" key="1">
    <citation type="submission" date="2006-04" db="EMBL/GenBank/DDBJ databases">
        <authorList>
            <person name="Giovannoni S.J."/>
            <person name="Cho J.-C."/>
            <person name="Ferriera S."/>
            <person name="Johnson J."/>
            <person name="Kravitz S."/>
            <person name="Halpern A."/>
            <person name="Remington K."/>
            <person name="Beeson K."/>
            <person name="Tran B."/>
            <person name="Rogers Y.-H."/>
            <person name="Friedman R."/>
            <person name="Venter J.C."/>
        </authorList>
    </citation>
    <scope>NUCLEOTIDE SEQUENCE [LARGE SCALE GENOMIC DNA]</scope>
    <source>
        <strain evidence="3 4">HTCC1002</strain>
    </source>
</reference>
<evidence type="ECO:0000313" key="3">
    <source>
        <dbReference type="EMBL" id="EAS84879.1"/>
    </source>
</evidence>
<dbReference type="AlphaFoldDB" id="Q1V1J9"/>
<feature type="domain" description="Serine aminopeptidase S33" evidence="2">
    <location>
        <begin position="28"/>
        <end position="148"/>
    </location>
</feature>
<dbReference type="PANTHER" id="PTHR16138">
    <property type="entry name" value="MYCOPHENOLIC ACID ACYL-GLUCURONIDE ESTERASE, MITOCHONDRIAL"/>
    <property type="match status" value="1"/>
</dbReference>
<proteinExistence type="predicted"/>
<keyword evidence="1 3" id="KW-0378">Hydrolase</keyword>
<protein>
    <submittedName>
        <fullName evidence="3">Alpha/beta hydrolase fold protein</fullName>
    </submittedName>
</protein>
<comment type="caution">
    <text evidence="3">The sequence shown here is derived from an EMBL/GenBank/DDBJ whole genome shotgun (WGS) entry which is preliminary data.</text>
</comment>
<evidence type="ECO:0000256" key="1">
    <source>
        <dbReference type="ARBA" id="ARBA00022801"/>
    </source>
</evidence>
<dbReference type="Gene3D" id="3.40.50.1820">
    <property type="entry name" value="alpha/beta hydrolase"/>
    <property type="match status" value="1"/>
</dbReference>
<dbReference type="InterPro" id="IPR022742">
    <property type="entry name" value="Hydrolase_4"/>
</dbReference>
<dbReference type="Pfam" id="PF12146">
    <property type="entry name" value="Hydrolase_4"/>
    <property type="match status" value="1"/>
</dbReference>
<accession>Q1V1J9</accession>
<dbReference type="GO" id="GO:0004553">
    <property type="term" value="F:hydrolase activity, hydrolyzing O-glycosyl compounds"/>
    <property type="evidence" value="ECO:0007669"/>
    <property type="project" value="TreeGrafter"/>
</dbReference>
<dbReference type="SUPFAM" id="SSF53474">
    <property type="entry name" value="alpha/beta-Hydrolases"/>
    <property type="match status" value="1"/>
</dbReference>
<dbReference type="HOGENOM" id="CLU_066961_0_0_5"/>
<dbReference type="PANTHER" id="PTHR16138:SF7">
    <property type="entry name" value="PALMITOYL-PROTEIN THIOESTERASE ABHD10, MITOCHONDRIAL"/>
    <property type="match status" value="1"/>
</dbReference>
<sequence>MNKFKYIKILNNRQIRYLSKDYRDNLYIVFLHGFMSSIEGEKPQAILKFAKKNKLGFLALEYSGHGKSSGKFTKGNITQWSKEVEIVIKKIVKKNKFILVGSSMGAWLSLNQFKYFKDQIKGFLGIGSAPEFLQNLMWKKFTKKMKNETIKKGIYNLKHGNYEYPITYQLIKDGRKNKILNKNIKSKINVTMIHGSKDEVVPTSYSRKVLKLFTKANKKLVIIKNGDHSLSSKRGLKKILLELNKITTNMV</sequence>